<dbReference type="Gene3D" id="2.140.10.30">
    <property type="entry name" value="Dipeptidylpeptidase IV, N-terminal domain"/>
    <property type="match status" value="1"/>
</dbReference>
<dbReference type="PANTHER" id="PTHR11731:SF193">
    <property type="entry name" value="DIPEPTIDYL PEPTIDASE 9"/>
    <property type="match status" value="1"/>
</dbReference>
<accession>A0A9Q0NWQ7</accession>
<evidence type="ECO:0000259" key="2">
    <source>
        <dbReference type="Pfam" id="PF00930"/>
    </source>
</evidence>
<dbReference type="Pfam" id="PF00930">
    <property type="entry name" value="DPPIV_N"/>
    <property type="match status" value="1"/>
</dbReference>
<dbReference type="EMBL" id="JAPFFL010000015">
    <property type="protein sequence ID" value="KAJ6677351.1"/>
    <property type="molecule type" value="Genomic_DNA"/>
</dbReference>
<feature type="compositionally biased region" description="Polar residues" evidence="1">
    <location>
        <begin position="20"/>
        <end position="33"/>
    </location>
</feature>
<proteinExistence type="predicted"/>
<evidence type="ECO:0000256" key="1">
    <source>
        <dbReference type="SAM" id="MobiDB-lite"/>
    </source>
</evidence>
<dbReference type="OrthoDB" id="1641468at2759"/>
<dbReference type="Proteomes" id="UP001151529">
    <property type="component" value="Chromosome 15Z"/>
</dbReference>
<evidence type="ECO:0000313" key="3">
    <source>
        <dbReference type="EMBL" id="KAJ6677351.1"/>
    </source>
</evidence>
<dbReference type="GO" id="GO:0006508">
    <property type="term" value="P:proteolysis"/>
    <property type="evidence" value="ECO:0007669"/>
    <property type="project" value="InterPro"/>
</dbReference>
<gene>
    <name evidence="3" type="ORF">OIU85_010512</name>
</gene>
<organism evidence="3 4">
    <name type="scientific">Salix viminalis</name>
    <name type="common">Common osier</name>
    <name type="synonym">Basket willow</name>
    <dbReference type="NCBI Taxonomy" id="40686"/>
    <lineage>
        <taxon>Eukaryota</taxon>
        <taxon>Viridiplantae</taxon>
        <taxon>Streptophyta</taxon>
        <taxon>Embryophyta</taxon>
        <taxon>Tracheophyta</taxon>
        <taxon>Spermatophyta</taxon>
        <taxon>Magnoliopsida</taxon>
        <taxon>eudicotyledons</taxon>
        <taxon>Gunneridae</taxon>
        <taxon>Pentapetalae</taxon>
        <taxon>rosids</taxon>
        <taxon>fabids</taxon>
        <taxon>Malpighiales</taxon>
        <taxon>Salicaceae</taxon>
        <taxon>Saliceae</taxon>
        <taxon>Salix</taxon>
    </lineage>
</organism>
<reference evidence="3" key="2">
    <citation type="journal article" date="2023" name="Int. J. Mol. Sci.">
        <title>De Novo Assembly and Annotation of 11 Diverse Shrub Willow (Salix) Genomes Reveals Novel Gene Organization in Sex-Linked Regions.</title>
        <authorList>
            <person name="Hyden B."/>
            <person name="Feng K."/>
            <person name="Yates T.B."/>
            <person name="Jawdy S."/>
            <person name="Cereghino C."/>
            <person name="Smart L.B."/>
            <person name="Muchero W."/>
        </authorList>
    </citation>
    <scope>NUCLEOTIDE SEQUENCE [LARGE SCALE GENOMIC DNA]</scope>
    <source>
        <tissue evidence="3">Shoot tip</tissue>
    </source>
</reference>
<reference evidence="3" key="1">
    <citation type="submission" date="2022-11" db="EMBL/GenBank/DDBJ databases">
        <authorList>
            <person name="Hyden B.L."/>
            <person name="Feng K."/>
            <person name="Yates T."/>
            <person name="Jawdy S."/>
            <person name="Smart L.B."/>
            <person name="Muchero W."/>
        </authorList>
    </citation>
    <scope>NUCLEOTIDE SEQUENCE</scope>
    <source>
        <tissue evidence="3">Shoot tip</tissue>
    </source>
</reference>
<protein>
    <submittedName>
        <fullName evidence="3">DIPEPTIDYL-PEPTIDASE 4-RELATED</fullName>
    </submittedName>
</protein>
<dbReference type="SUPFAM" id="SSF82171">
    <property type="entry name" value="DPP6 N-terminal domain-like"/>
    <property type="match status" value="1"/>
</dbReference>
<evidence type="ECO:0000313" key="4">
    <source>
        <dbReference type="Proteomes" id="UP001151529"/>
    </source>
</evidence>
<sequence length="255" mass="28648">MQSVDENESENKKSKRLRPLNNNMPLTDNTTPQNVEDSILFPVEEIVQSPLPGYVAPTSIGFSADDSLVTYLFSPDHNLSRKVFAFDLKNGKQELFFGPPDGGLDESNISAEEKLRRERLRERGLGVTRYEWVKTGLKKKAIMVPLPAGIYLQELYSPKPELKLPSSSLSPIIDPHISPDGTMLAYIRDSELHVLNFLLNESKQLTHGAQGNTVTHGIAEYIAQEEMDRKNGYWWSLDSQFIAFTQVDSSGDTSF</sequence>
<dbReference type="AlphaFoldDB" id="A0A9Q0NWQ7"/>
<dbReference type="PANTHER" id="PTHR11731">
    <property type="entry name" value="PROTEASE FAMILY S9B,C DIPEPTIDYL-PEPTIDASE IV-RELATED"/>
    <property type="match status" value="1"/>
</dbReference>
<dbReference type="GO" id="GO:0008239">
    <property type="term" value="F:dipeptidyl-peptidase activity"/>
    <property type="evidence" value="ECO:0007669"/>
    <property type="project" value="TreeGrafter"/>
</dbReference>
<dbReference type="InterPro" id="IPR050278">
    <property type="entry name" value="Serine_Prot_S9B/DPPIV"/>
</dbReference>
<keyword evidence="4" id="KW-1185">Reference proteome</keyword>
<feature type="region of interest" description="Disordered" evidence="1">
    <location>
        <begin position="1"/>
        <end position="33"/>
    </location>
</feature>
<comment type="caution">
    <text evidence="3">The sequence shown here is derived from an EMBL/GenBank/DDBJ whole genome shotgun (WGS) entry which is preliminary data.</text>
</comment>
<dbReference type="InterPro" id="IPR002469">
    <property type="entry name" value="Peptidase_S9B_N"/>
</dbReference>
<name>A0A9Q0NWQ7_SALVM</name>
<feature type="domain" description="Dipeptidylpeptidase IV N-terminal" evidence="2">
    <location>
        <begin position="147"/>
        <end position="251"/>
    </location>
</feature>